<evidence type="ECO:0000313" key="3">
    <source>
        <dbReference type="Proteomes" id="UP000017246"/>
    </source>
</evidence>
<dbReference type="EMBL" id="LN902847">
    <property type="protein sequence ID" value="CDS38127.1"/>
    <property type="molecule type" value="Genomic_DNA"/>
</dbReference>
<sequence>MRRQTSIDGRISSDKGGERCGLQAAACLSSAQALSFLHVSIFSSSSVAGNACFRRQLKIMRDLEAFETASAYKEEEEEEEEEEEMEMEKKSHMCVI</sequence>
<evidence type="ECO:0000313" key="2">
    <source>
        <dbReference type="EMBL" id="CDS38127.1"/>
    </source>
</evidence>
<keyword evidence="3" id="KW-1185">Reference proteome</keyword>
<reference evidence="2" key="2">
    <citation type="submission" date="2015-11" db="EMBL/GenBank/DDBJ databases">
        <authorList>
            <person name="Zhang Y."/>
            <person name="Guo Z."/>
        </authorList>
    </citation>
    <scope>NUCLEOTIDE SEQUENCE</scope>
</reference>
<protein>
    <submittedName>
        <fullName evidence="2">Uncharacterized protein</fullName>
    </submittedName>
</protein>
<proteinExistence type="predicted"/>
<name>A0A068Y099_ECHMU</name>
<gene>
    <name evidence="2" type="ORF">EmuJ_000545100</name>
</gene>
<dbReference type="AlphaFoldDB" id="A0A068Y099"/>
<accession>A0A068Y099</accession>
<feature type="compositionally biased region" description="Acidic residues" evidence="1">
    <location>
        <begin position="74"/>
        <end position="86"/>
    </location>
</feature>
<evidence type="ECO:0000256" key="1">
    <source>
        <dbReference type="SAM" id="MobiDB-lite"/>
    </source>
</evidence>
<dbReference type="Proteomes" id="UP000017246">
    <property type="component" value="Unassembled WGS sequence"/>
</dbReference>
<reference evidence="2" key="1">
    <citation type="journal article" date="2013" name="Nature">
        <title>The genomes of four tapeworm species reveal adaptations to parasitism.</title>
        <authorList>
            <person name="Tsai I.J."/>
            <person name="Zarowiecki M."/>
            <person name="Holroyd N."/>
            <person name="Garciarrubio A."/>
            <person name="Sanchez-Flores A."/>
            <person name="Brooks K.L."/>
            <person name="Tracey A."/>
            <person name="Bobes R.J."/>
            <person name="Fragoso G."/>
            <person name="Sciutto E."/>
            <person name="Aslett M."/>
            <person name="Beasley H."/>
            <person name="Bennett H.M."/>
            <person name="Cai J."/>
            <person name="Camicia F."/>
            <person name="Clark R."/>
            <person name="Cucher M."/>
            <person name="De Silva N."/>
            <person name="Day T.A."/>
            <person name="Deplazes P."/>
            <person name="Estrada K."/>
            <person name="Fernandez C."/>
            <person name="Holland P.W."/>
            <person name="Hou J."/>
            <person name="Hu S."/>
            <person name="Huckvale T."/>
            <person name="Hung S.S."/>
            <person name="Kamenetzky L."/>
            <person name="Keane J.A."/>
            <person name="Kiss F."/>
            <person name="Koziol U."/>
            <person name="Lambert O."/>
            <person name="Liu K."/>
            <person name="Luo X."/>
            <person name="Luo Y."/>
            <person name="Macchiaroli N."/>
            <person name="Nichol S."/>
            <person name="Paps J."/>
            <person name="Parkinson J."/>
            <person name="Pouchkina-Stantcheva N."/>
            <person name="Riddiford N."/>
            <person name="Rosenzvit M."/>
            <person name="Salinas G."/>
            <person name="Wasmuth J.D."/>
            <person name="Zamanian M."/>
            <person name="Zheng Y."/>
            <person name="Cai X."/>
            <person name="Soberon X."/>
            <person name="Olson P.D."/>
            <person name="Laclette J.P."/>
            <person name="Brehm K."/>
            <person name="Berriman M."/>
            <person name="Garciarrubio A."/>
            <person name="Bobes R.J."/>
            <person name="Fragoso G."/>
            <person name="Sanchez-Flores A."/>
            <person name="Estrada K."/>
            <person name="Cevallos M.A."/>
            <person name="Morett E."/>
            <person name="Gonzalez V."/>
            <person name="Portillo T."/>
            <person name="Ochoa-Leyva A."/>
            <person name="Jose M.V."/>
            <person name="Sciutto E."/>
            <person name="Landa A."/>
            <person name="Jimenez L."/>
            <person name="Valdes V."/>
            <person name="Carrero J.C."/>
            <person name="Larralde C."/>
            <person name="Morales-Montor J."/>
            <person name="Limon-Lason J."/>
            <person name="Soberon X."/>
            <person name="Laclette J.P."/>
        </authorList>
    </citation>
    <scope>NUCLEOTIDE SEQUENCE [LARGE SCALE GENOMIC DNA]</scope>
</reference>
<feature type="compositionally biased region" description="Basic and acidic residues" evidence="1">
    <location>
        <begin position="87"/>
        <end position="96"/>
    </location>
</feature>
<feature type="region of interest" description="Disordered" evidence="1">
    <location>
        <begin position="70"/>
        <end position="96"/>
    </location>
</feature>
<organism evidence="2 3">
    <name type="scientific">Echinococcus multilocularis</name>
    <name type="common">Fox tapeworm</name>
    <dbReference type="NCBI Taxonomy" id="6211"/>
    <lineage>
        <taxon>Eukaryota</taxon>
        <taxon>Metazoa</taxon>
        <taxon>Spiralia</taxon>
        <taxon>Lophotrochozoa</taxon>
        <taxon>Platyhelminthes</taxon>
        <taxon>Cestoda</taxon>
        <taxon>Eucestoda</taxon>
        <taxon>Cyclophyllidea</taxon>
        <taxon>Taeniidae</taxon>
        <taxon>Echinococcus</taxon>
    </lineage>
</organism>